<keyword evidence="4" id="KW-0479">Metal-binding</keyword>
<dbReference type="AlphaFoldDB" id="A0AA39KR95"/>
<feature type="region of interest" description="Disordered" evidence="10">
    <location>
        <begin position="206"/>
        <end position="241"/>
    </location>
</feature>
<comment type="caution">
    <text evidence="13">The sequence shown here is derived from an EMBL/GenBank/DDBJ whole genome shotgun (WGS) entry which is preliminary data.</text>
</comment>
<name>A0AA39KR95_9HYME</name>
<evidence type="ECO:0000256" key="3">
    <source>
        <dbReference type="ARBA" id="ARBA00022679"/>
    </source>
</evidence>
<keyword evidence="8" id="KW-0131">Cell cycle</keyword>
<evidence type="ECO:0000256" key="10">
    <source>
        <dbReference type="SAM" id="MobiDB-lite"/>
    </source>
</evidence>
<feature type="compositionally biased region" description="Basic residues" evidence="10">
    <location>
        <begin position="343"/>
        <end position="352"/>
    </location>
</feature>
<dbReference type="Pfam" id="PF13880">
    <property type="entry name" value="Acetyltransf_13"/>
    <property type="match status" value="1"/>
</dbReference>
<evidence type="ECO:0000256" key="7">
    <source>
        <dbReference type="ARBA" id="ARBA00023242"/>
    </source>
</evidence>
<evidence type="ECO:0000256" key="6">
    <source>
        <dbReference type="ARBA" id="ARBA00022833"/>
    </source>
</evidence>
<evidence type="ECO:0000256" key="2">
    <source>
        <dbReference type="ARBA" id="ARBA00005816"/>
    </source>
</evidence>
<comment type="similarity">
    <text evidence="2">Belongs to the acetyltransferase family. ECO subfamily.</text>
</comment>
<feature type="region of interest" description="Disordered" evidence="10">
    <location>
        <begin position="120"/>
        <end position="146"/>
    </location>
</feature>
<keyword evidence="5" id="KW-0863">Zinc-finger</keyword>
<feature type="compositionally biased region" description="Pro residues" evidence="10">
    <location>
        <begin position="390"/>
        <end position="401"/>
    </location>
</feature>
<feature type="compositionally biased region" description="Polar residues" evidence="10">
    <location>
        <begin position="353"/>
        <end position="369"/>
    </location>
</feature>
<comment type="subcellular location">
    <subcellularLocation>
        <location evidence="1">Nucleus</location>
    </subcellularLocation>
</comment>
<feature type="domain" description="N-acetyltransferase ESCO zinc-finger" evidence="11">
    <location>
        <begin position="614"/>
        <end position="652"/>
    </location>
</feature>
<sequence length="835" mass="93171">MMSSSDSGQGQSLCTPRRSVQKKLFGVTGCISKRNLFQINSSVRRDDGMSGEDSDLGPMSPLDITDNSSNESSPGRDYHSPFTTPEKSPRVLSLSWDRLRPSFSHSKSCGLSPFSSLKKLTRDARTSPRRKIFSNSPKSSFSSPNKNDLENFIPASPSQTELASYIDGIVPETPQKDSIADSPQKENYSERRLITPLGSVSKDIAAPPVHRRKSICPFDSSDDTSPERKENSMKRHATESLNTSGMKLIKIDEGSLIPRARASLFKEDKNNTPKLTPLSTKSFYSSSNEPKRHSFAFGWRSAEAVTKKRHSLPLNGHFRRSIGSSKRQKFGAINAGVRHGIKRPKIKKKRHSLATSAPSTKKSMAETNENPPPQESHANISLPVINPVVTPKPSPLPPRAPSPIEDPNKRFFKTNRTVKINREATVTVNGNIKLKVSDGKIALNQKKRSIRPVNKKPKLDNVEFDATDLTVDDPSFDASVNQNDVAGILKVLENDWADDEYDALEPLTTNQTNAKSPLKSARITSDALLSPASVLSTMTSSMNIEDKNSLKNVEINNSTDFNQESKGNDTKYFPLFAKGYTSNVPENLEEKKSRGVKRPASWQLSTKTNGGGDQYQLDAGQKVFGIVQCNECNVVYQVGEPEDENAHLVHHNSFRTLKYNGWKNERVVYQDPFTGNRIITIESTDPKLHWKKVEQVLAVVDKDMGLSCMKMPDYHGKKIYLYVEDKTIVGVLVAEPVKIAYRMIPEFFDLDCCSEESTPAKCGVNIIWTALTHRRKGIARKLMDVLRSNFYYGYIMTLDDIAFSIPSPGGKIFAEKYMGSRDFKVYSEETDQKPK</sequence>
<evidence type="ECO:0000256" key="9">
    <source>
        <dbReference type="ARBA" id="ARBA00023315"/>
    </source>
</evidence>
<organism evidence="13 14">
    <name type="scientific">Microctonus aethiopoides</name>
    <dbReference type="NCBI Taxonomy" id="144406"/>
    <lineage>
        <taxon>Eukaryota</taxon>
        <taxon>Metazoa</taxon>
        <taxon>Ecdysozoa</taxon>
        <taxon>Arthropoda</taxon>
        <taxon>Hexapoda</taxon>
        <taxon>Insecta</taxon>
        <taxon>Pterygota</taxon>
        <taxon>Neoptera</taxon>
        <taxon>Endopterygota</taxon>
        <taxon>Hymenoptera</taxon>
        <taxon>Apocrita</taxon>
        <taxon>Ichneumonoidea</taxon>
        <taxon>Braconidae</taxon>
        <taxon>Euphorinae</taxon>
        <taxon>Microctonus</taxon>
    </lineage>
</organism>
<evidence type="ECO:0000313" key="13">
    <source>
        <dbReference type="EMBL" id="KAK0170963.1"/>
    </source>
</evidence>
<evidence type="ECO:0000256" key="1">
    <source>
        <dbReference type="ARBA" id="ARBA00004123"/>
    </source>
</evidence>
<dbReference type="GO" id="GO:0008270">
    <property type="term" value="F:zinc ion binding"/>
    <property type="evidence" value="ECO:0007669"/>
    <property type="project" value="UniProtKB-KW"/>
</dbReference>
<feature type="compositionally biased region" description="Basic and acidic residues" evidence="10">
    <location>
        <begin position="225"/>
        <end position="238"/>
    </location>
</feature>
<evidence type="ECO:0000256" key="4">
    <source>
        <dbReference type="ARBA" id="ARBA00022723"/>
    </source>
</evidence>
<evidence type="ECO:0000256" key="5">
    <source>
        <dbReference type="ARBA" id="ARBA00022771"/>
    </source>
</evidence>
<dbReference type="GO" id="GO:0005634">
    <property type="term" value="C:nucleus"/>
    <property type="evidence" value="ECO:0007669"/>
    <property type="project" value="UniProtKB-SubCell"/>
</dbReference>
<feature type="domain" description="N-acetyltransferase ESCO acetyl-transferase" evidence="12">
    <location>
        <begin position="758"/>
        <end position="826"/>
    </location>
</feature>
<keyword evidence="3" id="KW-0808">Transferase</keyword>
<gene>
    <name evidence="13" type="ORF">PV328_008739</name>
</gene>
<dbReference type="InterPro" id="IPR028009">
    <property type="entry name" value="ESCO_Acetyltransf_dom"/>
</dbReference>
<dbReference type="PANTHER" id="PTHR45884">
    <property type="entry name" value="N-ACETYLTRANSFERASE ECO"/>
    <property type="match status" value="1"/>
</dbReference>
<dbReference type="InterPro" id="IPR028005">
    <property type="entry name" value="AcTrfase_ESCO_Znf_dom"/>
</dbReference>
<feature type="region of interest" description="Disordered" evidence="10">
    <location>
        <begin position="268"/>
        <end position="290"/>
    </location>
</feature>
<evidence type="ECO:0000259" key="12">
    <source>
        <dbReference type="Pfam" id="PF13880"/>
    </source>
</evidence>
<dbReference type="GO" id="GO:0061733">
    <property type="term" value="F:protein-lysine-acetyltransferase activity"/>
    <property type="evidence" value="ECO:0007669"/>
    <property type="project" value="TreeGrafter"/>
</dbReference>
<accession>A0AA39KR95</accession>
<dbReference type="Pfam" id="PF13878">
    <property type="entry name" value="zf-C2H2_3"/>
    <property type="match status" value="1"/>
</dbReference>
<dbReference type="GO" id="GO:0007064">
    <property type="term" value="P:mitotic sister chromatid cohesion"/>
    <property type="evidence" value="ECO:0007669"/>
    <property type="project" value="TreeGrafter"/>
</dbReference>
<protein>
    <recommendedName>
        <fullName evidence="15">N-acetyltransferase ESCO2</fullName>
    </recommendedName>
</protein>
<evidence type="ECO:0000259" key="11">
    <source>
        <dbReference type="Pfam" id="PF13878"/>
    </source>
</evidence>
<reference evidence="13" key="1">
    <citation type="journal article" date="2023" name="bioRxiv">
        <title>Scaffold-level genome assemblies of two parasitoid biocontrol wasps reveal the parthenogenesis mechanism and an associated novel virus.</title>
        <authorList>
            <person name="Inwood S."/>
            <person name="Skelly J."/>
            <person name="Guhlin J."/>
            <person name="Harrop T."/>
            <person name="Goldson S."/>
            <person name="Dearden P."/>
        </authorList>
    </citation>
    <scope>NUCLEOTIDE SEQUENCE</scope>
    <source>
        <strain evidence="13">Irish</strain>
        <tissue evidence="13">Whole body</tissue>
    </source>
</reference>
<keyword evidence="7" id="KW-0539">Nucleus</keyword>
<dbReference type="PANTHER" id="PTHR45884:SF2">
    <property type="entry name" value="N-ACETYLTRANSFERASE ECO"/>
    <property type="match status" value="1"/>
</dbReference>
<evidence type="ECO:0000256" key="8">
    <source>
        <dbReference type="ARBA" id="ARBA00023306"/>
    </source>
</evidence>
<feature type="region of interest" description="Disordered" evidence="10">
    <location>
        <begin position="41"/>
        <end position="91"/>
    </location>
</feature>
<feature type="compositionally biased region" description="Polar residues" evidence="10">
    <location>
        <begin position="272"/>
        <end position="288"/>
    </location>
</feature>
<dbReference type="EMBL" id="JAQQBS010000003">
    <property type="protein sequence ID" value="KAK0170963.1"/>
    <property type="molecule type" value="Genomic_DNA"/>
</dbReference>
<keyword evidence="9" id="KW-0012">Acyltransferase</keyword>
<reference evidence="13" key="2">
    <citation type="submission" date="2023-03" db="EMBL/GenBank/DDBJ databases">
        <authorList>
            <person name="Inwood S.N."/>
            <person name="Skelly J.G."/>
            <person name="Guhlin J."/>
            <person name="Harrop T.W.R."/>
            <person name="Goldson S.G."/>
            <person name="Dearden P.K."/>
        </authorList>
    </citation>
    <scope>NUCLEOTIDE SEQUENCE</scope>
    <source>
        <strain evidence="13">Irish</strain>
        <tissue evidence="13">Whole body</tissue>
    </source>
</reference>
<evidence type="ECO:0008006" key="15">
    <source>
        <dbReference type="Google" id="ProtNLM"/>
    </source>
</evidence>
<keyword evidence="6" id="KW-0862">Zinc</keyword>
<feature type="compositionally biased region" description="Low complexity" evidence="10">
    <location>
        <begin position="133"/>
        <end position="146"/>
    </location>
</feature>
<dbReference type="Proteomes" id="UP001168990">
    <property type="component" value="Unassembled WGS sequence"/>
</dbReference>
<proteinExistence type="inferred from homology"/>
<dbReference type="GO" id="GO:0000785">
    <property type="term" value="C:chromatin"/>
    <property type="evidence" value="ECO:0007669"/>
    <property type="project" value="TreeGrafter"/>
</dbReference>
<feature type="region of interest" description="Disordered" evidence="10">
    <location>
        <begin position="343"/>
        <end position="409"/>
    </location>
</feature>
<evidence type="ECO:0000313" key="14">
    <source>
        <dbReference type="Proteomes" id="UP001168990"/>
    </source>
</evidence>
<keyword evidence="14" id="KW-1185">Reference proteome</keyword>